<name>A0ABY4WD70_9BACL</name>
<dbReference type="EMBL" id="CP098755">
    <property type="protein sequence ID" value="USG65121.1"/>
    <property type="molecule type" value="Genomic_DNA"/>
</dbReference>
<keyword evidence="2" id="KW-1185">Reference proteome</keyword>
<accession>A0ABY4WD70</accession>
<dbReference type="RefSeq" id="WP_251872227.1">
    <property type="nucleotide sequence ID" value="NZ_CP098755.1"/>
</dbReference>
<proteinExistence type="predicted"/>
<organism evidence="1 2">
    <name type="scientific">Brevibacillus ruminantium</name>
    <dbReference type="NCBI Taxonomy" id="2950604"/>
    <lineage>
        <taxon>Bacteria</taxon>
        <taxon>Bacillati</taxon>
        <taxon>Bacillota</taxon>
        <taxon>Bacilli</taxon>
        <taxon>Bacillales</taxon>
        <taxon>Paenibacillaceae</taxon>
        <taxon>Brevibacillus</taxon>
    </lineage>
</organism>
<evidence type="ECO:0000313" key="1">
    <source>
        <dbReference type="EMBL" id="USG65121.1"/>
    </source>
</evidence>
<gene>
    <name evidence="1" type="ORF">NDK47_23855</name>
</gene>
<sequence>MFASMRMILPQRRDIILELQEEKMLIQQPVLEQGKLEQFDYAIRDSARNDYVTVS</sequence>
<protein>
    <submittedName>
        <fullName evidence="1">Uncharacterized protein</fullName>
    </submittedName>
</protein>
<evidence type="ECO:0000313" key="2">
    <source>
        <dbReference type="Proteomes" id="UP001056500"/>
    </source>
</evidence>
<reference evidence="1" key="1">
    <citation type="submission" date="2022-06" db="EMBL/GenBank/DDBJ databases">
        <title>Genome sequencing of Brevibacillus sp. BB3-R1.</title>
        <authorList>
            <person name="Heo J."/>
            <person name="Lee D."/>
            <person name="Won M."/>
            <person name="Han B.-H."/>
            <person name="Hong S.-B."/>
            <person name="Kwon S.-W."/>
        </authorList>
    </citation>
    <scope>NUCLEOTIDE SEQUENCE</scope>
    <source>
        <strain evidence="1">BB3-R1</strain>
    </source>
</reference>
<dbReference type="Proteomes" id="UP001056500">
    <property type="component" value="Chromosome"/>
</dbReference>